<organism evidence="3 4">
    <name type="scientific">Paralvinella palmiformis</name>
    <dbReference type="NCBI Taxonomy" id="53620"/>
    <lineage>
        <taxon>Eukaryota</taxon>
        <taxon>Metazoa</taxon>
        <taxon>Spiralia</taxon>
        <taxon>Lophotrochozoa</taxon>
        <taxon>Annelida</taxon>
        <taxon>Polychaeta</taxon>
        <taxon>Sedentaria</taxon>
        <taxon>Canalipalpata</taxon>
        <taxon>Terebellida</taxon>
        <taxon>Terebelliformia</taxon>
        <taxon>Alvinellidae</taxon>
        <taxon>Paralvinella</taxon>
    </lineage>
</organism>
<feature type="transmembrane region" description="Helical" evidence="2">
    <location>
        <begin position="42"/>
        <end position="67"/>
    </location>
</feature>
<keyword evidence="4" id="KW-1185">Reference proteome</keyword>
<keyword evidence="2" id="KW-0812">Transmembrane</keyword>
<dbReference type="Proteomes" id="UP001208570">
    <property type="component" value="Unassembled WGS sequence"/>
</dbReference>
<evidence type="ECO:0008006" key="5">
    <source>
        <dbReference type="Google" id="ProtNLM"/>
    </source>
</evidence>
<keyword evidence="2" id="KW-1133">Transmembrane helix</keyword>
<evidence type="ECO:0000256" key="1">
    <source>
        <dbReference type="SAM" id="MobiDB-lite"/>
    </source>
</evidence>
<evidence type="ECO:0000313" key="4">
    <source>
        <dbReference type="Proteomes" id="UP001208570"/>
    </source>
</evidence>
<sequence>MSYLPPGYYGQPQEAYNPPVGPPPATREEIEDYDRMKRRSNILILVVVGMVVMLIALLIAVFVVAIGNKSDDDGDERDDDISCTIYYIAPSSSNKPVPSAMKIEMIARSSAVTYTSVYANPSNSDYQSLAIDTCKQLETAIRNKGYVIGGCTISSMRTAATSGIEMLTSITVLNDGTKTDSELLLGVGSTLTSGIQAPLEIITNTIKRDGSSGSCNRGLRLSVPVPVSPLPRHTTRGINGRFNITRDTTRGEGYEPVINGRLETNIKELDGPHYGRAAGRRTYTYQT</sequence>
<keyword evidence="2" id="KW-0472">Membrane</keyword>
<name>A0AAD9ITC9_9ANNE</name>
<accession>A0AAD9ITC9</accession>
<protein>
    <recommendedName>
        <fullName evidence="5">SEA domain-containing protein</fullName>
    </recommendedName>
</protein>
<gene>
    <name evidence="3" type="ORF">LSH36_1291g00069</name>
</gene>
<feature type="region of interest" description="Disordered" evidence="1">
    <location>
        <begin position="1"/>
        <end position="25"/>
    </location>
</feature>
<comment type="caution">
    <text evidence="3">The sequence shown here is derived from an EMBL/GenBank/DDBJ whole genome shotgun (WGS) entry which is preliminary data.</text>
</comment>
<dbReference type="EMBL" id="JAODUP010001291">
    <property type="protein sequence ID" value="KAK2140607.1"/>
    <property type="molecule type" value="Genomic_DNA"/>
</dbReference>
<proteinExistence type="predicted"/>
<dbReference type="AlphaFoldDB" id="A0AAD9ITC9"/>
<evidence type="ECO:0000256" key="2">
    <source>
        <dbReference type="SAM" id="Phobius"/>
    </source>
</evidence>
<evidence type="ECO:0000313" key="3">
    <source>
        <dbReference type="EMBL" id="KAK2140607.1"/>
    </source>
</evidence>
<reference evidence="3" key="1">
    <citation type="journal article" date="2023" name="Mol. Biol. Evol.">
        <title>Third-Generation Sequencing Reveals the Adaptive Role of the Epigenome in Three Deep-Sea Polychaetes.</title>
        <authorList>
            <person name="Perez M."/>
            <person name="Aroh O."/>
            <person name="Sun Y."/>
            <person name="Lan Y."/>
            <person name="Juniper S.K."/>
            <person name="Young C.R."/>
            <person name="Angers B."/>
            <person name="Qian P.Y."/>
        </authorList>
    </citation>
    <scope>NUCLEOTIDE SEQUENCE</scope>
    <source>
        <strain evidence="3">P08H-3</strain>
    </source>
</reference>